<accession>A0A9N9G358</accession>
<dbReference type="InterPro" id="IPR009057">
    <property type="entry name" value="Homeodomain-like_sf"/>
</dbReference>
<dbReference type="OrthoDB" id="2143914at2759"/>
<dbReference type="SUPFAM" id="SSF46689">
    <property type="entry name" value="Homeodomain-like"/>
    <property type="match status" value="1"/>
</dbReference>
<evidence type="ECO:0000313" key="4">
    <source>
        <dbReference type="EMBL" id="CAG8574168.1"/>
    </source>
</evidence>
<dbReference type="SMART" id="SM00717">
    <property type="entry name" value="SANT"/>
    <property type="match status" value="1"/>
</dbReference>
<keyword evidence="5" id="KW-1185">Reference proteome</keyword>
<feature type="compositionally biased region" description="Basic residues" evidence="1">
    <location>
        <begin position="91"/>
        <end position="106"/>
    </location>
</feature>
<feature type="region of interest" description="Disordered" evidence="1">
    <location>
        <begin position="79"/>
        <end position="106"/>
    </location>
</feature>
<reference evidence="4" key="1">
    <citation type="submission" date="2021-06" db="EMBL/GenBank/DDBJ databases">
        <authorList>
            <person name="Kallberg Y."/>
            <person name="Tangrot J."/>
            <person name="Rosling A."/>
        </authorList>
    </citation>
    <scope>NUCLEOTIDE SEQUENCE</scope>
    <source>
        <strain evidence="4">FL966</strain>
    </source>
</reference>
<evidence type="ECO:0000259" key="2">
    <source>
        <dbReference type="PROSITE" id="PS50090"/>
    </source>
</evidence>
<dbReference type="Proteomes" id="UP000789759">
    <property type="component" value="Unassembled WGS sequence"/>
</dbReference>
<organism evidence="4 5">
    <name type="scientific">Cetraspora pellucida</name>
    <dbReference type="NCBI Taxonomy" id="1433469"/>
    <lineage>
        <taxon>Eukaryota</taxon>
        <taxon>Fungi</taxon>
        <taxon>Fungi incertae sedis</taxon>
        <taxon>Mucoromycota</taxon>
        <taxon>Glomeromycotina</taxon>
        <taxon>Glomeromycetes</taxon>
        <taxon>Diversisporales</taxon>
        <taxon>Gigasporaceae</taxon>
        <taxon>Cetraspora</taxon>
    </lineage>
</organism>
<name>A0A9N9G358_9GLOM</name>
<dbReference type="InterPro" id="IPR001005">
    <property type="entry name" value="SANT/Myb"/>
</dbReference>
<feature type="domain" description="HTH myb-type" evidence="3">
    <location>
        <begin position="124"/>
        <end position="172"/>
    </location>
</feature>
<evidence type="ECO:0000259" key="3">
    <source>
        <dbReference type="PROSITE" id="PS51294"/>
    </source>
</evidence>
<evidence type="ECO:0000256" key="1">
    <source>
        <dbReference type="SAM" id="MobiDB-lite"/>
    </source>
</evidence>
<dbReference type="PROSITE" id="PS50090">
    <property type="entry name" value="MYB_LIKE"/>
    <property type="match status" value="1"/>
</dbReference>
<protein>
    <submittedName>
        <fullName evidence="4">24723_t:CDS:1</fullName>
    </submittedName>
</protein>
<dbReference type="EMBL" id="CAJVQA010003429">
    <property type="protein sequence ID" value="CAG8574168.1"/>
    <property type="molecule type" value="Genomic_DNA"/>
</dbReference>
<dbReference type="InterPro" id="IPR017930">
    <property type="entry name" value="Myb_dom"/>
</dbReference>
<dbReference type="PROSITE" id="PS51294">
    <property type="entry name" value="HTH_MYB"/>
    <property type="match status" value="1"/>
</dbReference>
<sequence>MCDKKKKFEIIDLDRDHDVIVIDDVKVEQQPLKMSNLSSVVESPIWIKVCIGLGKDAIICNEKCVFKCPLYIKKKKNADDEKKPKPSIPRHIPRHTPRRIPRHTPCRNHSTPLRSIGLPANTNRWTREEDHALLTSIQKHGGKWSIISRDVGTGRKPIHCCRRWNAIVRCSLRRVALN</sequence>
<evidence type="ECO:0000313" key="5">
    <source>
        <dbReference type="Proteomes" id="UP000789759"/>
    </source>
</evidence>
<gene>
    <name evidence="4" type="ORF">CPELLU_LOCUS5789</name>
</gene>
<feature type="domain" description="Myb-like" evidence="2">
    <location>
        <begin position="123"/>
        <end position="168"/>
    </location>
</feature>
<comment type="caution">
    <text evidence="4">The sequence shown here is derived from an EMBL/GenBank/DDBJ whole genome shotgun (WGS) entry which is preliminary data.</text>
</comment>
<dbReference type="AlphaFoldDB" id="A0A9N9G358"/>
<proteinExistence type="predicted"/>
<dbReference type="Pfam" id="PF00249">
    <property type="entry name" value="Myb_DNA-binding"/>
    <property type="match status" value="1"/>
</dbReference>
<dbReference type="Gene3D" id="1.10.10.60">
    <property type="entry name" value="Homeodomain-like"/>
    <property type="match status" value="1"/>
</dbReference>